<protein>
    <submittedName>
        <fullName evidence="1">Uncharacterized protein</fullName>
    </submittedName>
</protein>
<reference evidence="1" key="1">
    <citation type="journal article" date="2021" name="Environ. Microbiol.">
        <title>Gene family expansions and transcriptome signatures uncover fungal adaptations to wood decay.</title>
        <authorList>
            <person name="Hage H."/>
            <person name="Miyauchi S."/>
            <person name="Viragh M."/>
            <person name="Drula E."/>
            <person name="Min B."/>
            <person name="Chaduli D."/>
            <person name="Navarro D."/>
            <person name="Favel A."/>
            <person name="Norest M."/>
            <person name="Lesage-Meessen L."/>
            <person name="Balint B."/>
            <person name="Merenyi Z."/>
            <person name="de Eugenio L."/>
            <person name="Morin E."/>
            <person name="Martinez A.T."/>
            <person name="Baldrian P."/>
            <person name="Stursova M."/>
            <person name="Martinez M.J."/>
            <person name="Novotny C."/>
            <person name="Magnuson J.K."/>
            <person name="Spatafora J.W."/>
            <person name="Maurice S."/>
            <person name="Pangilinan J."/>
            <person name="Andreopoulos W."/>
            <person name="LaButti K."/>
            <person name="Hundley H."/>
            <person name="Na H."/>
            <person name="Kuo A."/>
            <person name="Barry K."/>
            <person name="Lipzen A."/>
            <person name="Henrissat B."/>
            <person name="Riley R."/>
            <person name="Ahrendt S."/>
            <person name="Nagy L.G."/>
            <person name="Grigoriev I.V."/>
            <person name="Martin F."/>
            <person name="Rosso M.N."/>
        </authorList>
    </citation>
    <scope>NUCLEOTIDE SEQUENCE</scope>
    <source>
        <strain evidence="1">CBS 384.51</strain>
    </source>
</reference>
<comment type="caution">
    <text evidence="1">The sequence shown here is derived from an EMBL/GenBank/DDBJ whole genome shotgun (WGS) entry which is preliminary data.</text>
</comment>
<dbReference type="Proteomes" id="UP001055072">
    <property type="component" value="Unassembled WGS sequence"/>
</dbReference>
<evidence type="ECO:0000313" key="1">
    <source>
        <dbReference type="EMBL" id="KAI0085172.1"/>
    </source>
</evidence>
<name>A0ACB8TT57_9APHY</name>
<sequence>MRGWSSTKLCSHSYGASPSFLLPHGCFLGYLLFLVIYSVHMMPSASSDFCIPGRGEFGSLYVVRMNVQVSLAVTLYPLSIRCICYMCSKCL</sequence>
<gene>
    <name evidence="1" type="ORF">BDY19DRAFT_967466</name>
</gene>
<proteinExistence type="predicted"/>
<evidence type="ECO:0000313" key="2">
    <source>
        <dbReference type="Proteomes" id="UP001055072"/>
    </source>
</evidence>
<accession>A0ACB8TT57</accession>
<dbReference type="EMBL" id="MU274934">
    <property type="protein sequence ID" value="KAI0085172.1"/>
    <property type="molecule type" value="Genomic_DNA"/>
</dbReference>
<keyword evidence="2" id="KW-1185">Reference proteome</keyword>
<organism evidence="1 2">
    <name type="scientific">Irpex rosettiformis</name>
    <dbReference type="NCBI Taxonomy" id="378272"/>
    <lineage>
        <taxon>Eukaryota</taxon>
        <taxon>Fungi</taxon>
        <taxon>Dikarya</taxon>
        <taxon>Basidiomycota</taxon>
        <taxon>Agaricomycotina</taxon>
        <taxon>Agaricomycetes</taxon>
        <taxon>Polyporales</taxon>
        <taxon>Irpicaceae</taxon>
        <taxon>Irpex</taxon>
    </lineage>
</organism>